<dbReference type="InterPro" id="IPR029069">
    <property type="entry name" value="HotDog_dom_sf"/>
</dbReference>
<dbReference type="Proteomes" id="UP000717981">
    <property type="component" value="Unassembled WGS sequence"/>
</dbReference>
<organism evidence="1 2">
    <name type="scientific">Pseudoxanthomonas taiwanensis</name>
    <dbReference type="NCBI Taxonomy" id="176598"/>
    <lineage>
        <taxon>Bacteria</taxon>
        <taxon>Pseudomonadati</taxon>
        <taxon>Pseudomonadota</taxon>
        <taxon>Gammaproteobacteria</taxon>
        <taxon>Lysobacterales</taxon>
        <taxon>Lysobacteraceae</taxon>
        <taxon>Pseudoxanthomonas</taxon>
    </lineage>
</organism>
<accession>A0A921NY30</accession>
<comment type="caution">
    <text evidence="1">The sequence shown here is derived from an EMBL/GenBank/DDBJ whole genome shotgun (WGS) entry which is preliminary data.</text>
</comment>
<dbReference type="Pfam" id="PF22817">
    <property type="entry name" value="ApeP-like"/>
    <property type="match status" value="1"/>
</dbReference>
<gene>
    <name evidence="1" type="ORF">CR938_07765</name>
</gene>
<sequence length="146" mass="15070">MSAPVLDRAGILARIPHQGAMCLWDEVVAWDARRIRVRAWNHADPVHPLRADGRLHAVALCEYGAQAMAVHGGLLAGAGGGAAAPGMLVALREVVLAVARIDDLAGALEGEAELLAASAASQQYAFRILHAGRVLASGRAAAMLGA</sequence>
<dbReference type="InterPro" id="IPR016776">
    <property type="entry name" value="ApeP-like_dehydratase"/>
</dbReference>
<dbReference type="Gene3D" id="3.10.129.10">
    <property type="entry name" value="Hotdog Thioesterase"/>
    <property type="match status" value="1"/>
</dbReference>
<dbReference type="EMBL" id="PDWK01000031">
    <property type="protein sequence ID" value="KAF1688945.1"/>
    <property type="molecule type" value="Genomic_DNA"/>
</dbReference>
<evidence type="ECO:0000313" key="2">
    <source>
        <dbReference type="Proteomes" id="UP000717981"/>
    </source>
</evidence>
<name>A0A921NY30_9GAMM</name>
<protein>
    <submittedName>
        <fullName evidence="1">Phosphotransferase</fullName>
    </submittedName>
</protein>
<proteinExistence type="predicted"/>
<dbReference type="OrthoDB" id="9800188at2"/>
<evidence type="ECO:0000313" key="1">
    <source>
        <dbReference type="EMBL" id="KAF1688945.1"/>
    </source>
</evidence>
<keyword evidence="2" id="KW-1185">Reference proteome</keyword>
<dbReference type="SUPFAM" id="SSF54637">
    <property type="entry name" value="Thioesterase/thiol ester dehydrase-isomerase"/>
    <property type="match status" value="1"/>
</dbReference>
<reference evidence="1" key="1">
    <citation type="submission" date="2017-10" db="EMBL/GenBank/DDBJ databases">
        <title>Whole genome sequencing of members of genus Pseudoxanthomonas.</title>
        <authorList>
            <person name="Kumar S."/>
            <person name="Bansal K."/>
            <person name="Kaur A."/>
            <person name="Patil P."/>
            <person name="Sharma S."/>
            <person name="Patil P.B."/>
        </authorList>
    </citation>
    <scope>NUCLEOTIDE SEQUENCE</scope>
    <source>
        <strain evidence="1">DSM 22914</strain>
    </source>
</reference>
<dbReference type="RefSeq" id="WP_162124461.1">
    <property type="nucleotide sequence ID" value="NZ_PDWK01000031.1"/>
</dbReference>
<dbReference type="AlphaFoldDB" id="A0A921NY30"/>